<evidence type="ECO:0000313" key="2">
    <source>
        <dbReference type="EMBL" id="JAV63931.1"/>
    </source>
</evidence>
<sequence>MAYVTQIVLISLFFIFLLACKFYCTQRKRRHQFSQSRVYPRTASVAAQSSPIDLPCNCAMSANSLQINSNFLHPPNLPNSAQVSTTITSASSRARDEYDQISLESHNIHDNISIIKTPPPPYFKDELPTYEEAMTASNNQRYSNYYYRSN</sequence>
<feature type="transmembrane region" description="Helical" evidence="1">
    <location>
        <begin position="6"/>
        <end position="24"/>
    </location>
</feature>
<organism evidence="2">
    <name type="scientific">Photinus pyralis</name>
    <name type="common">Common eastern firefly</name>
    <name type="synonym">Lampyris pyralis</name>
    <dbReference type="NCBI Taxonomy" id="7054"/>
    <lineage>
        <taxon>Eukaryota</taxon>
        <taxon>Metazoa</taxon>
        <taxon>Ecdysozoa</taxon>
        <taxon>Arthropoda</taxon>
        <taxon>Hexapoda</taxon>
        <taxon>Insecta</taxon>
        <taxon>Pterygota</taxon>
        <taxon>Neoptera</taxon>
        <taxon>Endopterygota</taxon>
        <taxon>Coleoptera</taxon>
        <taxon>Polyphaga</taxon>
        <taxon>Elateriformia</taxon>
        <taxon>Elateroidea</taxon>
        <taxon>Lampyridae</taxon>
        <taxon>Lampyrinae</taxon>
        <taxon>Photinus</taxon>
    </lineage>
</organism>
<protein>
    <submittedName>
        <fullName evidence="2">Uncharacterized protein</fullName>
    </submittedName>
</protein>
<keyword evidence="1" id="KW-1133">Transmembrane helix</keyword>
<keyword evidence="1" id="KW-0472">Membrane</keyword>
<dbReference type="EMBL" id="GEZM01075830">
    <property type="protein sequence ID" value="JAV63931.1"/>
    <property type="molecule type" value="Transcribed_RNA"/>
</dbReference>
<dbReference type="AlphaFoldDB" id="A0A1Y1KU22"/>
<reference evidence="2" key="1">
    <citation type="journal article" date="2016" name="Sci. Rep.">
        <title>Molecular characterization of firefly nuptial gifts: a multi-omics approach sheds light on postcopulatory sexual selection.</title>
        <authorList>
            <person name="Al-Wathiqui N."/>
            <person name="Fallon T.R."/>
            <person name="South A."/>
            <person name="Weng J.K."/>
            <person name="Lewis S.M."/>
        </authorList>
    </citation>
    <scope>NUCLEOTIDE SEQUENCE</scope>
</reference>
<name>A0A1Y1KU22_PHOPY</name>
<proteinExistence type="predicted"/>
<accession>A0A1Y1KU22</accession>
<evidence type="ECO:0000256" key="1">
    <source>
        <dbReference type="SAM" id="Phobius"/>
    </source>
</evidence>
<keyword evidence="1" id="KW-0812">Transmembrane</keyword>